<name>A0A4U0XG43_9PEZI</name>
<sequence length="146" mass="16896">MARVANGSWSCALLNRFKESIYLFAWLHHFFPQTLSRQYIFEFQTYSYYTIPTNIEHTTPTTAIHKTLFGATLTERAVAEGKADRKEAIPANWARIMMVCRSIMRAYVSLRKQGEKGNAAELRRIAGEYYSKETVDEEMAEVVMVR</sequence>
<proteinExistence type="predicted"/>
<dbReference type="AlphaFoldDB" id="A0A4U0XG43"/>
<organism evidence="1 2">
    <name type="scientific">Friedmanniomyces simplex</name>
    <dbReference type="NCBI Taxonomy" id="329884"/>
    <lineage>
        <taxon>Eukaryota</taxon>
        <taxon>Fungi</taxon>
        <taxon>Dikarya</taxon>
        <taxon>Ascomycota</taxon>
        <taxon>Pezizomycotina</taxon>
        <taxon>Dothideomycetes</taxon>
        <taxon>Dothideomycetidae</taxon>
        <taxon>Mycosphaerellales</taxon>
        <taxon>Teratosphaeriaceae</taxon>
        <taxon>Friedmanniomyces</taxon>
    </lineage>
</organism>
<protein>
    <submittedName>
        <fullName evidence="1">Uncharacterized protein</fullName>
    </submittedName>
</protein>
<keyword evidence="2" id="KW-1185">Reference proteome</keyword>
<dbReference type="Proteomes" id="UP000309340">
    <property type="component" value="Unassembled WGS sequence"/>
</dbReference>
<accession>A0A4U0XG43</accession>
<gene>
    <name evidence="1" type="ORF">B0A55_06002</name>
</gene>
<reference evidence="1 2" key="1">
    <citation type="submission" date="2017-03" db="EMBL/GenBank/DDBJ databases">
        <title>Genomes of endolithic fungi from Antarctica.</title>
        <authorList>
            <person name="Coleine C."/>
            <person name="Masonjones S."/>
            <person name="Stajich J.E."/>
        </authorList>
    </citation>
    <scope>NUCLEOTIDE SEQUENCE [LARGE SCALE GENOMIC DNA]</scope>
    <source>
        <strain evidence="1 2">CCFEE 5184</strain>
    </source>
</reference>
<evidence type="ECO:0000313" key="2">
    <source>
        <dbReference type="Proteomes" id="UP000309340"/>
    </source>
</evidence>
<dbReference type="EMBL" id="NAJQ01000205">
    <property type="protein sequence ID" value="TKA75057.1"/>
    <property type="molecule type" value="Genomic_DNA"/>
</dbReference>
<comment type="caution">
    <text evidence="1">The sequence shown here is derived from an EMBL/GenBank/DDBJ whole genome shotgun (WGS) entry which is preliminary data.</text>
</comment>
<dbReference type="OrthoDB" id="3831568at2759"/>
<evidence type="ECO:0000313" key="1">
    <source>
        <dbReference type="EMBL" id="TKA75057.1"/>
    </source>
</evidence>